<dbReference type="EMBL" id="JAAZWO010000016">
    <property type="protein sequence ID" value="MBC2398639.1"/>
    <property type="molecule type" value="Genomic_DNA"/>
</dbReference>
<name>A0A923ECN7_CLOTT</name>
<dbReference type="Proteomes" id="UP000563151">
    <property type="component" value="Unassembled WGS sequence"/>
</dbReference>
<keyword evidence="2" id="KW-1185">Reference proteome</keyword>
<sequence>MKIRAYIKNIYKILQDMFGFKNKKDEIDTINLSENEKILWYLNKSVRDMNIQGEILNGSLVLNDYNIIIKTQIGNRKQHPNVIVLQLDFILWNKDIFNEGIYESLVGLAEGSDIESAIKNGVNSFVTGALIPIINSFDDIHNPELDFKKEYDGINRLWHPKVGPLQAQGYFDANNTDENRIFDILKNDIKEKITNKRMYWIKVYIARQTDGCILSQCTINNEPFYSAQNKIEEYARTWKVTGQFKAEKQYIILRQCDKTWNL</sequence>
<dbReference type="Pfam" id="PF19875">
    <property type="entry name" value="DUF6348"/>
    <property type="match status" value="1"/>
</dbReference>
<organism evidence="1 2">
    <name type="scientific">Clostridium tetanomorphum</name>
    <dbReference type="NCBI Taxonomy" id="1553"/>
    <lineage>
        <taxon>Bacteria</taxon>
        <taxon>Bacillati</taxon>
        <taxon>Bacillota</taxon>
        <taxon>Clostridia</taxon>
        <taxon>Eubacteriales</taxon>
        <taxon>Clostridiaceae</taxon>
        <taxon>Clostridium</taxon>
    </lineage>
</organism>
<proteinExistence type="predicted"/>
<protein>
    <submittedName>
        <fullName evidence="1">Uncharacterized protein</fullName>
    </submittedName>
</protein>
<reference evidence="1 2" key="1">
    <citation type="submission" date="2020-04" db="EMBL/GenBank/DDBJ databases">
        <title>Genomic insights into acetone-butanol-ethanol (ABE) fermentation by sequencing solventogenic clostridia strains.</title>
        <authorList>
            <person name="Brown S."/>
        </authorList>
    </citation>
    <scope>NUCLEOTIDE SEQUENCE [LARGE SCALE GENOMIC DNA]</scope>
    <source>
        <strain evidence="1 2">DJ011</strain>
    </source>
</reference>
<dbReference type="RefSeq" id="WP_035148087.1">
    <property type="nucleotide sequence ID" value="NZ_JAAZWO010000016.1"/>
</dbReference>
<evidence type="ECO:0000313" key="1">
    <source>
        <dbReference type="EMBL" id="MBC2398639.1"/>
    </source>
</evidence>
<accession>A0A923ECN7</accession>
<dbReference type="InterPro" id="IPR045929">
    <property type="entry name" value="DUF6348"/>
</dbReference>
<dbReference type="AlphaFoldDB" id="A0A923ECN7"/>
<comment type="caution">
    <text evidence="1">The sequence shown here is derived from an EMBL/GenBank/DDBJ whole genome shotgun (WGS) entry which is preliminary data.</text>
</comment>
<gene>
    <name evidence="1" type="ORF">HGG79_12775</name>
</gene>
<evidence type="ECO:0000313" key="2">
    <source>
        <dbReference type="Proteomes" id="UP000563151"/>
    </source>
</evidence>